<comment type="caution">
    <text evidence="3">The sequence shown here is derived from an EMBL/GenBank/DDBJ whole genome shotgun (WGS) entry which is preliminary data.</text>
</comment>
<dbReference type="OrthoDB" id="252783at2759"/>
<feature type="compositionally biased region" description="Polar residues" evidence="2">
    <location>
        <begin position="352"/>
        <end position="367"/>
    </location>
</feature>
<accession>A0A836GW80</accession>
<proteinExistence type="predicted"/>
<feature type="region of interest" description="Disordered" evidence="2">
    <location>
        <begin position="269"/>
        <end position="333"/>
    </location>
</feature>
<gene>
    <name evidence="3" type="ORF">CUR178_02956</name>
</gene>
<dbReference type="EMBL" id="JAFHKP010000030">
    <property type="protein sequence ID" value="KAG5473040.1"/>
    <property type="molecule type" value="Genomic_DNA"/>
</dbReference>
<dbReference type="AlphaFoldDB" id="A0A836GW80"/>
<protein>
    <submittedName>
        <fullName evidence="3">Uncharacterized protein</fullName>
    </submittedName>
</protein>
<feature type="compositionally biased region" description="Polar residues" evidence="2">
    <location>
        <begin position="201"/>
        <end position="212"/>
    </location>
</feature>
<feature type="coiled-coil region" evidence="1">
    <location>
        <begin position="593"/>
        <end position="669"/>
    </location>
</feature>
<evidence type="ECO:0000313" key="4">
    <source>
        <dbReference type="Proteomes" id="UP000674179"/>
    </source>
</evidence>
<evidence type="ECO:0000313" key="3">
    <source>
        <dbReference type="EMBL" id="KAG5473040.1"/>
    </source>
</evidence>
<sequence length="700" mass="74497">MSDAGQRAAQQRRIQQLHERLELYNMTDSHTDPNSTSAGGFALPGAGGLHAGSSGKAPASKPSRAAPVFRSPNPRLTSASAPNAFSTSSLPPRAAAAGAPSFTLGLQRGDGSGGGAAAASSDTKKDDGSRASPAPAPQLARSLAEEFVGSAASPTHASPTKAVSRASLVTGESAASPVAPGRLSGSAAFPEPATEAAEAANSDSSQRASDGSNYYADSKTDGSEYAEYEVEEYTDDDDVCEGDGERHTMEKASLTLEDMLQRLHQVCSGTSDHATASSSLQQAVEAAAAASRAASASSPLDRDPSLASATQAAAAAPRVAQAGSTTKPTGASHPFLQQAAEVYRQRYRHNAAQEQQQHHSPFNTGHAWSSDEETSVTDTSTSEPTGELGDASYSRSISSASSAAATWKGHAMATTATAAARHGGASEAALESLAAATTATRTALDGTGAGNALPSSALCFDQLEAAYRRLLILQEGAKYVSDRAGPGCFPRPLPRQENARALAEQRDTVVKRDVEMRAAPPAGASLEDLRQRENAVIERTLKSLREKFDTAMKSLKSVVDREALVEGKRSMLKQRELDIAKQREARLIVEREVAVAEQRLAERSEQLRRREEDYNSRLQQHDQQQKVAQEHISEVEQLSKQVSSWLAILEERDRRLARKEKRLQQVQVDLLKRTEDVTVWKRATQRIKQIPPPPSPPRIS</sequence>
<evidence type="ECO:0000256" key="2">
    <source>
        <dbReference type="SAM" id="MobiDB-lite"/>
    </source>
</evidence>
<dbReference type="GeneID" id="94170206"/>
<feature type="compositionally biased region" description="Low complexity" evidence="2">
    <location>
        <begin position="276"/>
        <end position="322"/>
    </location>
</feature>
<feature type="compositionally biased region" description="Acidic residues" evidence="2">
    <location>
        <begin position="224"/>
        <end position="242"/>
    </location>
</feature>
<feature type="region of interest" description="Disordered" evidence="2">
    <location>
        <begin position="19"/>
        <end position="247"/>
    </location>
</feature>
<dbReference type="KEGG" id="lenr:94170206"/>
<feature type="compositionally biased region" description="Polar residues" evidence="2">
    <location>
        <begin position="74"/>
        <end position="90"/>
    </location>
</feature>
<organism evidence="3 4">
    <name type="scientific">Leishmania enriettii</name>
    <dbReference type="NCBI Taxonomy" id="5663"/>
    <lineage>
        <taxon>Eukaryota</taxon>
        <taxon>Discoba</taxon>
        <taxon>Euglenozoa</taxon>
        <taxon>Kinetoplastea</taxon>
        <taxon>Metakinetoplastina</taxon>
        <taxon>Trypanosomatida</taxon>
        <taxon>Trypanosomatidae</taxon>
        <taxon>Leishmaniinae</taxon>
        <taxon>Leishmania</taxon>
    </lineage>
</organism>
<feature type="compositionally biased region" description="Low complexity" evidence="2">
    <location>
        <begin position="376"/>
        <end position="393"/>
    </location>
</feature>
<name>A0A836GW80_LEIEN</name>
<evidence type="ECO:0000256" key="1">
    <source>
        <dbReference type="SAM" id="Coils"/>
    </source>
</evidence>
<feature type="region of interest" description="Disordered" evidence="2">
    <location>
        <begin position="350"/>
        <end position="393"/>
    </location>
</feature>
<reference evidence="3 4" key="1">
    <citation type="submission" date="2021-02" db="EMBL/GenBank/DDBJ databases">
        <title>Leishmania (Mundinia) enrietti genome sequencing and assembly.</title>
        <authorList>
            <person name="Almutairi H."/>
            <person name="Gatherer D."/>
        </authorList>
    </citation>
    <scope>NUCLEOTIDE SEQUENCE [LARGE SCALE GENOMIC DNA]</scope>
    <source>
        <strain evidence="3">CUR178</strain>
    </source>
</reference>
<keyword evidence="1" id="KW-0175">Coiled coil</keyword>
<feature type="compositionally biased region" description="Polar residues" evidence="2">
    <location>
        <begin position="26"/>
        <end position="36"/>
    </location>
</feature>
<feature type="compositionally biased region" description="Low complexity" evidence="2">
    <location>
        <begin position="187"/>
        <end position="200"/>
    </location>
</feature>
<dbReference type="RefSeq" id="XP_067690799.1">
    <property type="nucleotide sequence ID" value="XM_067834696.1"/>
</dbReference>
<feature type="compositionally biased region" description="Low complexity" evidence="2">
    <location>
        <begin position="51"/>
        <end position="67"/>
    </location>
</feature>
<dbReference type="Proteomes" id="UP000674179">
    <property type="component" value="Chromosome 30"/>
</dbReference>
<keyword evidence="4" id="KW-1185">Reference proteome</keyword>